<dbReference type="GO" id="GO:0046872">
    <property type="term" value="F:metal ion binding"/>
    <property type="evidence" value="ECO:0007669"/>
    <property type="project" value="InterPro"/>
</dbReference>
<dbReference type="AlphaFoldDB" id="A0A1F6D0N0"/>
<dbReference type="PANTHER" id="PTHR11851">
    <property type="entry name" value="METALLOPROTEASE"/>
    <property type="match status" value="1"/>
</dbReference>
<feature type="domain" description="Peptidase M16 N-terminal" evidence="2">
    <location>
        <begin position="159"/>
        <end position="254"/>
    </location>
</feature>
<dbReference type="SUPFAM" id="SSF63411">
    <property type="entry name" value="LuxS/MPP-like metallohydrolase"/>
    <property type="match status" value="2"/>
</dbReference>
<evidence type="ECO:0008006" key="6">
    <source>
        <dbReference type="Google" id="ProtNLM"/>
    </source>
</evidence>
<evidence type="ECO:0000256" key="1">
    <source>
        <dbReference type="ARBA" id="ARBA00007261"/>
    </source>
</evidence>
<dbReference type="Proteomes" id="UP000178606">
    <property type="component" value="Unassembled WGS sequence"/>
</dbReference>
<evidence type="ECO:0000313" key="4">
    <source>
        <dbReference type="EMBL" id="OGG54870.1"/>
    </source>
</evidence>
<dbReference type="InterPro" id="IPR050361">
    <property type="entry name" value="MPP/UQCRC_Complex"/>
</dbReference>
<evidence type="ECO:0000259" key="2">
    <source>
        <dbReference type="Pfam" id="PF00675"/>
    </source>
</evidence>
<comment type="similarity">
    <text evidence="1">Belongs to the peptidase M16 family.</text>
</comment>
<dbReference type="InterPro" id="IPR007863">
    <property type="entry name" value="Peptidase_M16_C"/>
</dbReference>
<dbReference type="InterPro" id="IPR011765">
    <property type="entry name" value="Pept_M16_N"/>
</dbReference>
<dbReference type="PANTHER" id="PTHR11851:SF49">
    <property type="entry name" value="MITOCHONDRIAL-PROCESSING PEPTIDASE SUBUNIT ALPHA"/>
    <property type="match status" value="1"/>
</dbReference>
<proteinExistence type="inferred from homology"/>
<dbReference type="EMBL" id="MFKF01000093">
    <property type="protein sequence ID" value="OGG54870.1"/>
    <property type="molecule type" value="Genomic_DNA"/>
</dbReference>
<protein>
    <recommendedName>
        <fullName evidence="6">Peptidase M16</fullName>
    </recommendedName>
</protein>
<gene>
    <name evidence="4" type="ORF">A3F84_13155</name>
</gene>
<reference evidence="4 5" key="1">
    <citation type="journal article" date="2016" name="Nat. Commun.">
        <title>Thousands of microbial genomes shed light on interconnected biogeochemical processes in an aquifer system.</title>
        <authorList>
            <person name="Anantharaman K."/>
            <person name="Brown C.T."/>
            <person name="Hug L.A."/>
            <person name="Sharon I."/>
            <person name="Castelle C.J."/>
            <person name="Probst A.J."/>
            <person name="Thomas B.C."/>
            <person name="Singh A."/>
            <person name="Wilkins M.J."/>
            <person name="Karaoz U."/>
            <person name="Brodie E.L."/>
            <person name="Williams K.H."/>
            <person name="Hubbard S.S."/>
            <person name="Banfield J.F."/>
        </authorList>
    </citation>
    <scope>NUCLEOTIDE SEQUENCE [LARGE SCALE GENOMIC DNA]</scope>
    <source>
        <strain evidence="5">RIFCSPLOWO2_12_FULL_64_10</strain>
    </source>
</reference>
<name>A0A1F6D0N0_HANXR</name>
<dbReference type="Pfam" id="PF00675">
    <property type="entry name" value="Peptidase_M16"/>
    <property type="match status" value="1"/>
</dbReference>
<evidence type="ECO:0000259" key="3">
    <source>
        <dbReference type="Pfam" id="PF05193"/>
    </source>
</evidence>
<organism evidence="4 5">
    <name type="scientific">Handelsmanbacteria sp. (strain RIFCSPLOWO2_12_FULL_64_10)</name>
    <dbReference type="NCBI Taxonomy" id="1817868"/>
    <lineage>
        <taxon>Bacteria</taxon>
        <taxon>Candidatus Handelsmaniibacteriota</taxon>
    </lineage>
</organism>
<feature type="domain" description="Peptidase M16 C-terminal" evidence="3">
    <location>
        <begin position="264"/>
        <end position="443"/>
    </location>
</feature>
<dbReference type="Gene3D" id="3.30.830.10">
    <property type="entry name" value="Metalloenzyme, LuxS/M16 peptidase-like"/>
    <property type="match status" value="3"/>
</dbReference>
<dbReference type="InterPro" id="IPR011249">
    <property type="entry name" value="Metalloenz_LuxS/M16"/>
</dbReference>
<evidence type="ECO:0000313" key="5">
    <source>
        <dbReference type="Proteomes" id="UP000178606"/>
    </source>
</evidence>
<comment type="caution">
    <text evidence="4">The sequence shown here is derived from an EMBL/GenBank/DDBJ whole genome shotgun (WGS) entry which is preliminary data.</text>
</comment>
<dbReference type="Pfam" id="PF05193">
    <property type="entry name" value="Peptidase_M16_C"/>
    <property type="match status" value="1"/>
</dbReference>
<accession>A0A1F6D0N0</accession>
<sequence>MEHTLPNGMKFLFLRRPGAPVFAGNIRFRAGGVDEQTGETGIAHMFEHMAFKGTQRIGTTDYAKEKVLLDRIDSVAVAFSRKRSDIPEDDLDSLRDLEKSLADSLKAARKEDPAALALNDLKARSARPGGDPALKRYIEMRGLQDRLQALQQEHSKFVVKDEFWKTLETNGAVGLNAATGKDYTVYIEQLPSNRLELWALLESERLRDPVLREFYAERDVVAEERRMSYDNAPEGKLYEALISTAFQAHPYGLPNIGWMSDIHNLTVADARRFYETYYAPGNGVAALVGDIDIEQAKGIVTKYFGRLPARPLPPPRLTREPKQPGERRVTVEFDAEPRVMIAFHRPTVPHFDDYVFDVIAYLLRDSGRSSRLYKSLIKEQKVAGEVSVYQSVPGSRYANVCMFEATPIHPHTTADVEAAIYAELDSLKTTPVSEREMQKVKNQVQASFVRGLASNAGLADKLTFAQVITGDWRYISEHRKVIERITPQDVMKAAQKYFIPSNRTVATLVKKGKEN</sequence>